<dbReference type="AlphaFoldDB" id="A0ABD2K2P5"/>
<dbReference type="InterPro" id="IPR037464">
    <property type="entry name" value="Taspase1"/>
</dbReference>
<dbReference type="Pfam" id="PF01112">
    <property type="entry name" value="Asparaginase_2"/>
    <property type="match status" value="1"/>
</dbReference>
<reference evidence="4 5" key="1">
    <citation type="submission" date="2024-10" db="EMBL/GenBank/DDBJ databases">
        <authorList>
            <person name="Kim D."/>
        </authorList>
    </citation>
    <scope>NUCLEOTIDE SEQUENCE [LARGE SCALE GENOMIC DNA]</scope>
    <source>
        <strain evidence="4">Taebaek</strain>
    </source>
</reference>
<evidence type="ECO:0000256" key="2">
    <source>
        <dbReference type="PIRSR" id="PIRSR600246-1"/>
    </source>
</evidence>
<proteinExistence type="inferred from homology"/>
<dbReference type="InterPro" id="IPR029055">
    <property type="entry name" value="Ntn_hydrolases_N"/>
</dbReference>
<evidence type="ECO:0008006" key="6">
    <source>
        <dbReference type="Google" id="ProtNLM"/>
    </source>
</evidence>
<comment type="caution">
    <text evidence="4">The sequence shown here is derived from an EMBL/GenBank/DDBJ whole genome shotgun (WGS) entry which is preliminary data.</text>
</comment>
<dbReference type="Proteomes" id="UP001620645">
    <property type="component" value="Unassembled WGS sequence"/>
</dbReference>
<gene>
    <name evidence="4" type="ORF">niasHS_002859</name>
</gene>
<name>A0ABD2K2P5_HETSC</name>
<dbReference type="SUPFAM" id="SSF56235">
    <property type="entry name" value="N-terminal nucleophile aminohydrolases (Ntn hydrolases)"/>
    <property type="match status" value="1"/>
</dbReference>
<dbReference type="PANTHER" id="PTHR10188">
    <property type="entry name" value="L-ASPARAGINASE"/>
    <property type="match status" value="1"/>
</dbReference>
<keyword evidence="5" id="KW-1185">Reference proteome</keyword>
<dbReference type="InterPro" id="IPR000246">
    <property type="entry name" value="Peptidase_T2"/>
</dbReference>
<sequence length="414" mass="43477">MFIAVHAGAGFFAESAEKNCSEALKHAVDFNNRPTDNGKQSEMGLGGDGITYSGAAGDCPLVDAVMFLERCPALNCGLGSNLTVAGSVECEAAYMCSRQMAYGAVAIVTNCVNPICAAKALAEPYASSNSCFDSSAAAVGLVQPMVLAGPGANKLCASLGIGTVPSNDQLRTRSAVKEHRRAKQMMELAAPDNGDESAAPARALGTDNAIRRMDTVGGVAIHPDGMCEACVSSGGILLKREGRMGHSAQFGAAIWAEQCAASSSSAAAAANSDFGLSVAISVSGCGEALTRTHFAEALAQQILSMDVDDLAFVQCITHFLNHHFVRSRRLCSFPSDRLLLGGLAVIQQQSRKCPGDESDGNESAKLCHRNRILLLAFHNSAHFPFAFVGSDLKIRRFKSKTTKDGQFVCNLFPT</sequence>
<dbReference type="Gene3D" id="3.60.20.30">
    <property type="entry name" value="(Glycosyl)asparaginase"/>
    <property type="match status" value="1"/>
</dbReference>
<dbReference type="PANTHER" id="PTHR10188:SF8">
    <property type="entry name" value="THREONINE ASPARTASE 1"/>
    <property type="match status" value="1"/>
</dbReference>
<evidence type="ECO:0000256" key="1">
    <source>
        <dbReference type="ARBA" id="ARBA00010872"/>
    </source>
</evidence>
<evidence type="ECO:0000256" key="3">
    <source>
        <dbReference type="PIRSR" id="PIRSR600246-3"/>
    </source>
</evidence>
<dbReference type="CDD" id="cd04514">
    <property type="entry name" value="Taspase1_like"/>
    <property type="match status" value="1"/>
</dbReference>
<evidence type="ECO:0000313" key="4">
    <source>
        <dbReference type="EMBL" id="KAL3097143.1"/>
    </source>
</evidence>
<feature type="active site" description="Nucleophile" evidence="2">
    <location>
        <position position="215"/>
    </location>
</feature>
<accession>A0ABD2K2P5</accession>
<protein>
    <recommendedName>
        <fullName evidence="6">Threonine aspartase</fullName>
    </recommendedName>
</protein>
<evidence type="ECO:0000313" key="5">
    <source>
        <dbReference type="Proteomes" id="UP001620645"/>
    </source>
</evidence>
<comment type="similarity">
    <text evidence="1">Belongs to the Ntn-hydrolase family.</text>
</comment>
<feature type="site" description="Cleavage; by autolysis" evidence="3">
    <location>
        <begin position="214"/>
        <end position="215"/>
    </location>
</feature>
<dbReference type="EMBL" id="JBICCN010000056">
    <property type="protein sequence ID" value="KAL3097143.1"/>
    <property type="molecule type" value="Genomic_DNA"/>
</dbReference>
<organism evidence="4 5">
    <name type="scientific">Heterodera schachtii</name>
    <name type="common">Sugarbeet cyst nematode worm</name>
    <name type="synonym">Tylenchus schachtii</name>
    <dbReference type="NCBI Taxonomy" id="97005"/>
    <lineage>
        <taxon>Eukaryota</taxon>
        <taxon>Metazoa</taxon>
        <taxon>Ecdysozoa</taxon>
        <taxon>Nematoda</taxon>
        <taxon>Chromadorea</taxon>
        <taxon>Rhabditida</taxon>
        <taxon>Tylenchina</taxon>
        <taxon>Tylenchomorpha</taxon>
        <taxon>Tylenchoidea</taxon>
        <taxon>Heteroderidae</taxon>
        <taxon>Heteroderinae</taxon>
        <taxon>Heterodera</taxon>
    </lineage>
</organism>